<sequence>MYFEPREYELAGRIGKLRTRHGVIETPFLFPVVDPVRQSPGLNVLHEIGYDGFITNAYLFYKRNNGAVRDIHQALNWDKPIMTDSGGYQVLVYGDVEVDNKTIVEYEKKIGVDIGVILDVPTGSKMTWEEALKAVRETYRRAAEALPLIMDSDQVWVLPIQGSPYKDLLVRSSIQAWRLPYHMYAIGSPTLLLEKYEYWVIVELTALAKLHLPPNRPIHVFGVGHPMVIPFLVAVGADFFDSASYILYARDGRYMTETGTKNIKELTYLPCNCPVCSRYTAEELKELSNREREELVATHNLHVLMKELRNVKQHIREGRLWELLEYRSKSHPSLKRAFHVVKKYRELLEKYNPRSKPDGRALMIIDRDSLENPRLVHARRRSLQVVENLVRGKRVVLIPAHSKPFNHQPEYLKLTVNQAGVGEGFEVLFIHPALGVFHPSLSPTYPFYQHEGGITRDVLNHKLLARLMDRLLGEAGAQELIVVESSWMSRELFERIKKSSSHGDKMLICSLSEISSLIARSP</sequence>
<feature type="binding site" evidence="6">
    <location>
        <position position="276"/>
    </location>
    <ligand>
        <name>Zn(2+)</name>
        <dbReference type="ChEBI" id="CHEBI:29105"/>
    </ligand>
</feature>
<dbReference type="NCBIfam" id="TIGR00449">
    <property type="entry name" value="tgt_general"/>
    <property type="match status" value="1"/>
</dbReference>
<feature type="binding site" evidence="6">
    <location>
        <position position="119"/>
    </location>
    <ligand>
        <name>substrate</name>
    </ligand>
</feature>
<comment type="caution">
    <text evidence="8">The sequence shown here is derived from an EMBL/GenBank/DDBJ whole genome shotgun (WGS) entry which is preliminary data.</text>
</comment>
<gene>
    <name evidence="6 8" type="primary">tgtA</name>
    <name evidence="8" type="ORF">ENP55_07250</name>
</gene>
<name>A0A7C2FF77_9CREN</name>
<comment type="function">
    <text evidence="6">Exchanges the guanine residue with 7-cyano-7-deazaguanine (preQ0) at position 15 in the dihydrouridine loop (D-loop) of archaeal tRNAs.</text>
</comment>
<dbReference type="PANTHER" id="PTHR46499">
    <property type="entry name" value="QUEUINE TRNA-RIBOSYLTRANSFERASE"/>
    <property type="match status" value="1"/>
</dbReference>
<keyword evidence="4 6" id="KW-0479">Metal-binding</keyword>
<accession>A0A7C2FF77</accession>
<dbReference type="UniPathway" id="UPA00393"/>
<dbReference type="GO" id="GO:0002099">
    <property type="term" value="P:tRNA wobble guanine modification"/>
    <property type="evidence" value="ECO:0007669"/>
    <property type="project" value="TreeGrafter"/>
</dbReference>
<dbReference type="GO" id="GO:0005737">
    <property type="term" value="C:cytoplasm"/>
    <property type="evidence" value="ECO:0007669"/>
    <property type="project" value="TreeGrafter"/>
</dbReference>
<keyword evidence="1 6" id="KW-0328">Glycosyltransferase</keyword>
<organism evidence="8">
    <name type="scientific">Thermosphaera aggregans</name>
    <dbReference type="NCBI Taxonomy" id="54254"/>
    <lineage>
        <taxon>Archaea</taxon>
        <taxon>Thermoproteota</taxon>
        <taxon>Thermoprotei</taxon>
        <taxon>Desulfurococcales</taxon>
        <taxon>Desulfurococcaceae</taxon>
        <taxon>Thermosphaera</taxon>
    </lineage>
</organism>
<dbReference type="Pfam" id="PF01702">
    <property type="entry name" value="TGT"/>
    <property type="match status" value="1"/>
</dbReference>
<dbReference type="InterPro" id="IPR036511">
    <property type="entry name" value="TGT-like_sf"/>
</dbReference>
<dbReference type="InterPro" id="IPR002616">
    <property type="entry name" value="tRNA_ribo_trans-like"/>
</dbReference>
<feature type="binding site" evidence="6">
    <location>
        <position position="271"/>
    </location>
    <ligand>
        <name>Zn(2+)</name>
        <dbReference type="ChEBI" id="CHEBI:29105"/>
    </ligand>
</feature>
<evidence type="ECO:0000256" key="1">
    <source>
        <dbReference type="ARBA" id="ARBA00022676"/>
    </source>
</evidence>
<comment type="pathway">
    <text evidence="6">tRNA modification; archaeosine-tRNA biosynthesis.</text>
</comment>
<feature type="active site" description="Nucleophile" evidence="6">
    <location>
        <position position="84"/>
    </location>
</feature>
<evidence type="ECO:0000259" key="7">
    <source>
        <dbReference type="Pfam" id="PF01702"/>
    </source>
</evidence>
<proteinExistence type="inferred from homology"/>
<keyword evidence="5 6" id="KW-0862">Zinc</keyword>
<evidence type="ECO:0000256" key="5">
    <source>
        <dbReference type="ARBA" id="ARBA00022833"/>
    </source>
</evidence>
<reference evidence="8" key="1">
    <citation type="journal article" date="2020" name="mSystems">
        <title>Genome- and Community-Level Interaction Insights into Carbon Utilization and Element Cycling Functions of Hydrothermarchaeota in Hydrothermal Sediment.</title>
        <authorList>
            <person name="Zhou Z."/>
            <person name="Liu Y."/>
            <person name="Xu W."/>
            <person name="Pan J."/>
            <person name="Luo Z.H."/>
            <person name="Li M."/>
        </authorList>
    </citation>
    <scope>NUCLEOTIDE SEQUENCE [LARGE SCALE GENOMIC DNA]</scope>
    <source>
        <strain evidence="8">SpSt-23</strain>
    </source>
</reference>
<evidence type="ECO:0000256" key="4">
    <source>
        <dbReference type="ARBA" id="ARBA00022723"/>
    </source>
</evidence>
<dbReference type="InterPro" id="IPR004804">
    <property type="entry name" value="TgtA"/>
</dbReference>
<protein>
    <recommendedName>
        <fullName evidence="6">tRNA-guanine(15) transglycosylase</fullName>
        <ecNumber evidence="6">2.4.2.48</ecNumber>
    </recommendedName>
    <alternativeName>
        <fullName evidence="6">7-cyano-7-deazaguanine tRNA-ribosyltransferase</fullName>
    </alternativeName>
    <alternativeName>
        <fullName evidence="6">Archaeal tRNA-guanine transglycosylase</fullName>
    </alternativeName>
</protein>
<evidence type="ECO:0000256" key="2">
    <source>
        <dbReference type="ARBA" id="ARBA00022679"/>
    </source>
</evidence>
<dbReference type="PANTHER" id="PTHR46499:SF1">
    <property type="entry name" value="QUEUINE TRNA-RIBOSYLTRANSFERASE"/>
    <property type="match status" value="1"/>
</dbReference>
<comment type="catalytic activity">
    <reaction evidence="6">
        <text>guanosine(15) in tRNA + 7-cyano-7-carbaguanine = 7-cyano-7-carbaguanosine(15) in tRNA + guanine</text>
        <dbReference type="Rhea" id="RHEA:43164"/>
        <dbReference type="Rhea" id="RHEA-COMP:10371"/>
        <dbReference type="Rhea" id="RHEA-COMP:10372"/>
        <dbReference type="ChEBI" id="CHEBI:16235"/>
        <dbReference type="ChEBI" id="CHEBI:45075"/>
        <dbReference type="ChEBI" id="CHEBI:74269"/>
        <dbReference type="ChEBI" id="CHEBI:82850"/>
        <dbReference type="EC" id="2.4.2.48"/>
    </reaction>
</comment>
<comment type="cofactor">
    <cofactor evidence="6">
        <name>Zn(2+)</name>
        <dbReference type="ChEBI" id="CHEBI:29105"/>
    </cofactor>
    <text evidence="6">Binds 1 zinc ion per subunit.</text>
</comment>
<dbReference type="GO" id="GO:0016763">
    <property type="term" value="F:pentosyltransferase activity"/>
    <property type="evidence" value="ECO:0007669"/>
    <property type="project" value="UniProtKB-UniRule"/>
</dbReference>
<feature type="binding site" evidence="6">
    <location>
        <position position="273"/>
    </location>
    <ligand>
        <name>Zn(2+)</name>
        <dbReference type="ChEBI" id="CHEBI:29105"/>
    </ligand>
</feature>
<dbReference type="NCBIfam" id="TIGR00432">
    <property type="entry name" value="arcsn_tRNA_tgt"/>
    <property type="match status" value="1"/>
</dbReference>
<dbReference type="InterPro" id="IPR050076">
    <property type="entry name" value="ArchSynthase1/Queuine_TRR"/>
</dbReference>
<dbReference type="EMBL" id="DSJT01000045">
    <property type="protein sequence ID" value="HEF88041.1"/>
    <property type="molecule type" value="Genomic_DNA"/>
</dbReference>
<dbReference type="EC" id="2.4.2.48" evidence="6"/>
<dbReference type="Gene3D" id="3.20.20.105">
    <property type="entry name" value="Queuine tRNA-ribosyltransferase-like"/>
    <property type="match status" value="1"/>
</dbReference>
<comment type="caution">
    <text evidence="6">Lacks conserved residue(s) required for the propagation of feature annotation.</text>
</comment>
<dbReference type="AlphaFoldDB" id="A0A7C2FF77"/>
<evidence type="ECO:0000256" key="3">
    <source>
        <dbReference type="ARBA" id="ARBA00022694"/>
    </source>
</evidence>
<evidence type="ECO:0000313" key="8">
    <source>
        <dbReference type="EMBL" id="HEF88041.1"/>
    </source>
</evidence>
<feature type="domain" description="tRNA-guanine(15) transglycosylase-like" evidence="7">
    <location>
        <begin position="12"/>
        <end position="332"/>
    </location>
</feature>
<evidence type="ECO:0000256" key="6">
    <source>
        <dbReference type="HAMAP-Rule" id="MF_01634"/>
    </source>
</evidence>
<dbReference type="GO" id="GO:0008270">
    <property type="term" value="F:zinc ion binding"/>
    <property type="evidence" value="ECO:0007669"/>
    <property type="project" value="UniProtKB-UniRule"/>
</dbReference>
<dbReference type="SUPFAM" id="SSF51713">
    <property type="entry name" value="tRNA-guanine transglycosylase"/>
    <property type="match status" value="1"/>
</dbReference>
<keyword evidence="2 6" id="KW-0808">Transferase</keyword>
<keyword evidence="3 6" id="KW-0819">tRNA processing</keyword>
<dbReference type="HAMAP" id="MF_01634">
    <property type="entry name" value="TgtA_arch"/>
    <property type="match status" value="1"/>
</dbReference>
<comment type="similarity">
    <text evidence="6">Belongs to the archaeosine tRNA-ribosyltransferase family.</text>
</comment>